<comment type="caution">
    <text evidence="2">The sequence shown here is derived from an EMBL/GenBank/DDBJ whole genome shotgun (WGS) entry which is preliminary data.</text>
</comment>
<dbReference type="Proteomes" id="UP001472677">
    <property type="component" value="Unassembled WGS sequence"/>
</dbReference>
<name>A0ABR2DL88_9ROSI</name>
<keyword evidence="3" id="KW-1185">Reference proteome</keyword>
<evidence type="ECO:0000313" key="3">
    <source>
        <dbReference type="Proteomes" id="UP001472677"/>
    </source>
</evidence>
<feature type="region of interest" description="Disordered" evidence="1">
    <location>
        <begin position="115"/>
        <end position="135"/>
    </location>
</feature>
<organism evidence="2 3">
    <name type="scientific">Hibiscus sabdariffa</name>
    <name type="common">roselle</name>
    <dbReference type="NCBI Taxonomy" id="183260"/>
    <lineage>
        <taxon>Eukaryota</taxon>
        <taxon>Viridiplantae</taxon>
        <taxon>Streptophyta</taxon>
        <taxon>Embryophyta</taxon>
        <taxon>Tracheophyta</taxon>
        <taxon>Spermatophyta</taxon>
        <taxon>Magnoliopsida</taxon>
        <taxon>eudicotyledons</taxon>
        <taxon>Gunneridae</taxon>
        <taxon>Pentapetalae</taxon>
        <taxon>rosids</taxon>
        <taxon>malvids</taxon>
        <taxon>Malvales</taxon>
        <taxon>Malvaceae</taxon>
        <taxon>Malvoideae</taxon>
        <taxon>Hibiscus</taxon>
    </lineage>
</organism>
<evidence type="ECO:0000313" key="2">
    <source>
        <dbReference type="EMBL" id="KAK8542188.1"/>
    </source>
</evidence>
<feature type="region of interest" description="Disordered" evidence="1">
    <location>
        <begin position="1"/>
        <end position="28"/>
    </location>
</feature>
<protein>
    <submittedName>
        <fullName evidence="2">Uncharacterized protein</fullName>
    </submittedName>
</protein>
<feature type="compositionally biased region" description="Polar residues" evidence="1">
    <location>
        <begin position="126"/>
        <end position="135"/>
    </location>
</feature>
<accession>A0ABR2DL88</accession>
<evidence type="ECO:0000256" key="1">
    <source>
        <dbReference type="SAM" id="MobiDB-lite"/>
    </source>
</evidence>
<dbReference type="EMBL" id="JBBPBM010000024">
    <property type="protein sequence ID" value="KAK8542188.1"/>
    <property type="molecule type" value="Genomic_DNA"/>
</dbReference>
<gene>
    <name evidence="2" type="ORF">V6N12_014791</name>
</gene>
<feature type="compositionally biased region" description="Low complexity" evidence="1">
    <location>
        <begin position="116"/>
        <end position="125"/>
    </location>
</feature>
<sequence>MQVMNRRRRGTGNLRGNAKGTRENVAKGGTGSRFQVLETEMEEVEPVVPVILNASKEGMRTVTVDHGTGVSGMSGDGTDDSTVQGAGLSRPIGGIKETIMEISLQGTGQEIAKDTSMISSSGRSSGNKQGAQSNGGRVAALGKVVVMPTALG</sequence>
<feature type="compositionally biased region" description="Basic residues" evidence="1">
    <location>
        <begin position="1"/>
        <end position="10"/>
    </location>
</feature>
<proteinExistence type="predicted"/>
<reference evidence="2 3" key="1">
    <citation type="journal article" date="2024" name="G3 (Bethesda)">
        <title>Genome assembly of Hibiscus sabdariffa L. provides insights into metabolisms of medicinal natural products.</title>
        <authorList>
            <person name="Kim T."/>
        </authorList>
    </citation>
    <scope>NUCLEOTIDE SEQUENCE [LARGE SCALE GENOMIC DNA]</scope>
    <source>
        <strain evidence="2">TK-2024</strain>
        <tissue evidence="2">Old leaves</tissue>
    </source>
</reference>